<evidence type="ECO:0000313" key="2">
    <source>
        <dbReference type="EMBL" id="PYE85991.1"/>
    </source>
</evidence>
<dbReference type="OrthoDB" id="7869410at2"/>
<reference evidence="2 3" key="1">
    <citation type="submission" date="2018-06" db="EMBL/GenBank/DDBJ databases">
        <title>Genomic Encyclopedia of Type Strains, Phase III (KMG-III): the genomes of soil and plant-associated and newly described type strains.</title>
        <authorList>
            <person name="Whitman W."/>
        </authorList>
    </citation>
    <scope>NUCLEOTIDE SEQUENCE [LARGE SCALE GENOMIC DNA]</scope>
    <source>
        <strain evidence="2 3">CECT 9025</strain>
    </source>
</reference>
<dbReference type="EMBL" id="QJTE01000001">
    <property type="protein sequence ID" value="PYE85991.1"/>
    <property type="molecule type" value="Genomic_DNA"/>
</dbReference>
<protein>
    <submittedName>
        <fullName evidence="2">Uncharacterized protein</fullName>
    </submittedName>
</protein>
<keyword evidence="1" id="KW-0732">Signal</keyword>
<name>A0A318SVQ6_9RHOB</name>
<proteinExistence type="predicted"/>
<feature type="signal peptide" evidence="1">
    <location>
        <begin position="1"/>
        <end position="21"/>
    </location>
</feature>
<evidence type="ECO:0000256" key="1">
    <source>
        <dbReference type="SAM" id="SignalP"/>
    </source>
</evidence>
<dbReference type="AlphaFoldDB" id="A0A318SVQ6"/>
<sequence length="260" mass="27955">MTYRFRVLALAAGLLPAAPQAQEVNNLWLMWERSGLSSPSCADPATGACDGDSQFRSHFLMQVPGDEALDLFRFLSPRAQRYGTADLVHSALPICMDRLNEAPDEGDPEMATAIETLEGLGGVHADFRGVRGPAGYPSDFGGDAQRAVERILSEAGVPLVSEEELAAIPGRPELSLRFSPEVVGCRLWSVSLSLRQTVVLDRDRSKALTTTTWSSSAGQSEDDVDFGAGDAMRQVIEAFAQAWAEAQAADLLAEVEQTAD</sequence>
<dbReference type="RefSeq" id="WP_110812993.1">
    <property type="nucleotide sequence ID" value="NZ_QJTE01000001.1"/>
</dbReference>
<keyword evidence="3" id="KW-1185">Reference proteome</keyword>
<accession>A0A318SVQ6</accession>
<evidence type="ECO:0000313" key="3">
    <source>
        <dbReference type="Proteomes" id="UP000248311"/>
    </source>
</evidence>
<comment type="caution">
    <text evidence="2">The sequence shown here is derived from an EMBL/GenBank/DDBJ whole genome shotgun (WGS) entry which is preliminary data.</text>
</comment>
<gene>
    <name evidence="2" type="ORF">DFP88_101666</name>
</gene>
<organism evidence="2 3">
    <name type="scientific">Pseudoroseicyclus aestuarii</name>
    <dbReference type="NCBI Taxonomy" id="1795041"/>
    <lineage>
        <taxon>Bacteria</taxon>
        <taxon>Pseudomonadati</taxon>
        <taxon>Pseudomonadota</taxon>
        <taxon>Alphaproteobacteria</taxon>
        <taxon>Rhodobacterales</taxon>
        <taxon>Paracoccaceae</taxon>
        <taxon>Pseudoroseicyclus</taxon>
    </lineage>
</organism>
<feature type="chain" id="PRO_5016401366" evidence="1">
    <location>
        <begin position="22"/>
        <end position="260"/>
    </location>
</feature>
<dbReference type="Proteomes" id="UP000248311">
    <property type="component" value="Unassembled WGS sequence"/>
</dbReference>